<proteinExistence type="predicted"/>
<evidence type="ECO:0000259" key="1">
    <source>
        <dbReference type="Pfam" id="PF12697"/>
    </source>
</evidence>
<evidence type="ECO:0000313" key="3">
    <source>
        <dbReference type="Proteomes" id="UP000292702"/>
    </source>
</evidence>
<dbReference type="AlphaFoldDB" id="A0A4R0RRU1"/>
<accession>A0A4R0RRU1</accession>
<keyword evidence="3" id="KW-1185">Reference proteome</keyword>
<feature type="domain" description="AB hydrolase-1" evidence="1">
    <location>
        <begin position="31"/>
        <end position="294"/>
    </location>
</feature>
<gene>
    <name evidence="2" type="ORF">EIP91_008912</name>
</gene>
<protein>
    <recommendedName>
        <fullName evidence="1">AB hydrolase-1 domain-containing protein</fullName>
    </recommendedName>
</protein>
<reference evidence="2 3" key="1">
    <citation type="submission" date="2018-11" db="EMBL/GenBank/DDBJ databases">
        <title>Genome assembly of Steccherinum ochraceum LE-BIN_3174, the white-rot fungus of the Steccherinaceae family (The Residual Polyporoid clade, Polyporales, Basidiomycota).</title>
        <authorList>
            <person name="Fedorova T.V."/>
            <person name="Glazunova O.A."/>
            <person name="Landesman E.O."/>
            <person name="Moiseenko K.V."/>
            <person name="Psurtseva N.V."/>
            <person name="Savinova O.S."/>
            <person name="Shakhova N.V."/>
            <person name="Tyazhelova T.V."/>
            <person name="Vasina D.V."/>
        </authorList>
    </citation>
    <scope>NUCLEOTIDE SEQUENCE [LARGE SCALE GENOMIC DNA]</scope>
    <source>
        <strain evidence="2 3">LE-BIN_3174</strain>
    </source>
</reference>
<organism evidence="2 3">
    <name type="scientific">Steccherinum ochraceum</name>
    <dbReference type="NCBI Taxonomy" id="92696"/>
    <lineage>
        <taxon>Eukaryota</taxon>
        <taxon>Fungi</taxon>
        <taxon>Dikarya</taxon>
        <taxon>Basidiomycota</taxon>
        <taxon>Agaricomycotina</taxon>
        <taxon>Agaricomycetes</taxon>
        <taxon>Polyporales</taxon>
        <taxon>Steccherinaceae</taxon>
        <taxon>Steccherinum</taxon>
    </lineage>
</organism>
<dbReference type="Pfam" id="PF12697">
    <property type="entry name" value="Abhydrolase_6"/>
    <property type="match status" value="1"/>
</dbReference>
<comment type="caution">
    <text evidence="2">The sequence shown here is derived from an EMBL/GenBank/DDBJ whole genome shotgun (WGS) entry which is preliminary data.</text>
</comment>
<dbReference type="SUPFAM" id="SSF53474">
    <property type="entry name" value="alpha/beta-Hydrolases"/>
    <property type="match status" value="1"/>
</dbReference>
<dbReference type="OrthoDB" id="294702at2759"/>
<dbReference type="Proteomes" id="UP000292702">
    <property type="component" value="Unassembled WGS sequence"/>
</dbReference>
<sequence length="339" mass="38082">MVADHEHHLDLVGGRTLHYAEAGYPHSNDIVLFFHGAFAVGSIPEPLPLTLRERRVHSIAPTLPGWGTSSPPSNLRSYSKTVCEDVATLIRHLHPNGQNLLRLYIAGVSFGTVAAQMLYGAPYDVFPFGDRIVGLLLVAPYSPFRMHKGYTKCLSWSRYFSIGPWAKHLPLNIVSVIRASRLKDRLSTPEHATGFFREQLSAHMTSKDKKEYEAWLLAKGKSEMAFEDEVGEMMRQSVEGTWAGFIQIPKVLHAKWGYKLKKLGRDHEVSVLLVTMGADREGTGMGDWLAKHMENVERWEVQGSGALGWLYMMDEIWAKFLAHTDSNPHVRVPMPVPPS</sequence>
<dbReference type="Gene3D" id="3.40.50.1820">
    <property type="entry name" value="alpha/beta hydrolase"/>
    <property type="match status" value="1"/>
</dbReference>
<dbReference type="EMBL" id="RWJN01000005">
    <property type="protein sequence ID" value="TCD71531.1"/>
    <property type="molecule type" value="Genomic_DNA"/>
</dbReference>
<name>A0A4R0RRU1_9APHY</name>
<dbReference type="InterPro" id="IPR000073">
    <property type="entry name" value="AB_hydrolase_1"/>
</dbReference>
<evidence type="ECO:0000313" key="2">
    <source>
        <dbReference type="EMBL" id="TCD71531.1"/>
    </source>
</evidence>
<dbReference type="InterPro" id="IPR029058">
    <property type="entry name" value="AB_hydrolase_fold"/>
</dbReference>